<keyword evidence="9" id="KW-1185">Reference proteome</keyword>
<dbReference type="EMBL" id="ML120470">
    <property type="protein sequence ID" value="RPA92547.1"/>
    <property type="molecule type" value="Genomic_DNA"/>
</dbReference>
<keyword evidence="4" id="KW-0779">Telomere</keyword>
<reference evidence="8 9" key="1">
    <citation type="journal article" date="2018" name="Nat. Ecol. Evol.">
        <title>Pezizomycetes genomes reveal the molecular basis of ectomycorrhizal truffle lifestyle.</title>
        <authorList>
            <person name="Murat C."/>
            <person name="Payen T."/>
            <person name="Noel B."/>
            <person name="Kuo A."/>
            <person name="Morin E."/>
            <person name="Chen J."/>
            <person name="Kohler A."/>
            <person name="Krizsan K."/>
            <person name="Balestrini R."/>
            <person name="Da Silva C."/>
            <person name="Montanini B."/>
            <person name="Hainaut M."/>
            <person name="Levati E."/>
            <person name="Barry K.W."/>
            <person name="Belfiori B."/>
            <person name="Cichocki N."/>
            <person name="Clum A."/>
            <person name="Dockter R.B."/>
            <person name="Fauchery L."/>
            <person name="Guy J."/>
            <person name="Iotti M."/>
            <person name="Le Tacon F."/>
            <person name="Lindquist E.A."/>
            <person name="Lipzen A."/>
            <person name="Malagnac F."/>
            <person name="Mello A."/>
            <person name="Molinier V."/>
            <person name="Miyauchi S."/>
            <person name="Poulain J."/>
            <person name="Riccioni C."/>
            <person name="Rubini A."/>
            <person name="Sitrit Y."/>
            <person name="Splivallo R."/>
            <person name="Traeger S."/>
            <person name="Wang M."/>
            <person name="Zifcakova L."/>
            <person name="Wipf D."/>
            <person name="Zambonelli A."/>
            <person name="Paolocci F."/>
            <person name="Nowrousian M."/>
            <person name="Ottonello S."/>
            <person name="Baldrian P."/>
            <person name="Spatafora J.W."/>
            <person name="Henrissat B."/>
            <person name="Nagy L.G."/>
            <person name="Aury J.M."/>
            <person name="Wincker P."/>
            <person name="Grigoriev I.V."/>
            <person name="Bonfante P."/>
            <person name="Martin F.M."/>
        </authorList>
    </citation>
    <scope>NUCLEOTIDE SEQUENCE [LARGE SCALE GENOMIC DNA]</scope>
    <source>
        <strain evidence="8 9">120613-1</strain>
    </source>
</reference>
<keyword evidence="3" id="KW-0158">Chromosome</keyword>
<proteinExistence type="predicted"/>
<evidence type="ECO:0000256" key="2">
    <source>
        <dbReference type="ARBA" id="ARBA00004574"/>
    </source>
</evidence>
<feature type="region of interest" description="Disordered" evidence="6">
    <location>
        <begin position="275"/>
        <end position="345"/>
    </location>
</feature>
<dbReference type="Gene3D" id="2.40.50.960">
    <property type="match status" value="1"/>
</dbReference>
<feature type="region of interest" description="Disordered" evidence="6">
    <location>
        <begin position="198"/>
        <end position="261"/>
    </location>
</feature>
<evidence type="ECO:0000256" key="4">
    <source>
        <dbReference type="ARBA" id="ARBA00022895"/>
    </source>
</evidence>
<dbReference type="GO" id="GO:0042162">
    <property type="term" value="F:telomeric DNA binding"/>
    <property type="evidence" value="ECO:0007669"/>
    <property type="project" value="InterPro"/>
</dbReference>
<keyword evidence="5" id="KW-0539">Nucleus</keyword>
<evidence type="ECO:0000256" key="1">
    <source>
        <dbReference type="ARBA" id="ARBA00004123"/>
    </source>
</evidence>
<feature type="compositionally biased region" description="Acidic residues" evidence="6">
    <location>
        <begin position="235"/>
        <end position="246"/>
    </location>
</feature>
<feature type="compositionally biased region" description="Polar residues" evidence="6">
    <location>
        <begin position="248"/>
        <end position="261"/>
    </location>
</feature>
<evidence type="ECO:0000313" key="8">
    <source>
        <dbReference type="EMBL" id="RPA92547.1"/>
    </source>
</evidence>
<dbReference type="Pfam" id="PF10341">
    <property type="entry name" value="TPP1"/>
    <property type="match status" value="1"/>
</dbReference>
<accession>A0A3N4J5L5</accession>
<feature type="domain" description="Shelterin complex subunit TPP1/Est3" evidence="7">
    <location>
        <begin position="8"/>
        <end position="121"/>
    </location>
</feature>
<sequence>MSNLLRAPWLAGSVHKSLAEWRTKKGSAQPPREYSISPDGDLLLQATKKGVLQLMKFLTYEDPLTAQLSDKYYYISCEFTPTCRSWFEEEHGKDLLKIKGALIHLQEYEIRFVGSDGALSEKGITFRGQLATKGARTNETRKSLTEFSMHHPPEIPIPVFVVQKFQLIACEGECIWGTPKNIQRNAELLTSLAELPRRKTSAASGNGAREKEWRQSAQQVSGTATGGRRIAGNQGDEDDDDEDEDSQPFATQAPNRFSSTYDDFDFETYSQFRAGAPTGSGLSGDSLPSSLRVSQKNSRPLKRKDVGFDDQPEKSPIRPKVQPVAKLRRSHNSDASSHNSMTDSLVLHPGWQGMIEVTKEDSTIPEDQEMELEKETGNCVITYNSMVHPSIWGQTPL</sequence>
<gene>
    <name evidence="8" type="ORF">L873DRAFT_183632</name>
</gene>
<evidence type="ECO:0000313" key="9">
    <source>
        <dbReference type="Proteomes" id="UP000276215"/>
    </source>
</evidence>
<evidence type="ECO:0000256" key="5">
    <source>
        <dbReference type="ARBA" id="ARBA00023242"/>
    </source>
</evidence>
<feature type="compositionally biased region" description="Low complexity" evidence="6">
    <location>
        <begin position="279"/>
        <end position="291"/>
    </location>
</feature>
<name>A0A3N4J5L5_9PEZI</name>
<dbReference type="OrthoDB" id="5397521at2759"/>
<evidence type="ECO:0000259" key="7">
    <source>
        <dbReference type="Pfam" id="PF10341"/>
    </source>
</evidence>
<protein>
    <recommendedName>
        <fullName evidence="7">Shelterin complex subunit TPP1/Est3 domain-containing protein</fullName>
    </recommendedName>
</protein>
<feature type="compositionally biased region" description="Polar residues" evidence="6">
    <location>
        <begin position="333"/>
        <end position="343"/>
    </location>
</feature>
<dbReference type="InterPro" id="IPR019437">
    <property type="entry name" value="TPP1/Est3"/>
</dbReference>
<dbReference type="Proteomes" id="UP000276215">
    <property type="component" value="Unassembled WGS sequence"/>
</dbReference>
<dbReference type="AlphaFoldDB" id="A0A3N4J5L5"/>
<evidence type="ECO:0000256" key="3">
    <source>
        <dbReference type="ARBA" id="ARBA00022454"/>
    </source>
</evidence>
<organism evidence="8 9">
    <name type="scientific">Choiromyces venosus 120613-1</name>
    <dbReference type="NCBI Taxonomy" id="1336337"/>
    <lineage>
        <taxon>Eukaryota</taxon>
        <taxon>Fungi</taxon>
        <taxon>Dikarya</taxon>
        <taxon>Ascomycota</taxon>
        <taxon>Pezizomycotina</taxon>
        <taxon>Pezizomycetes</taxon>
        <taxon>Pezizales</taxon>
        <taxon>Tuberaceae</taxon>
        <taxon>Choiromyces</taxon>
    </lineage>
</organism>
<dbReference type="GO" id="GO:0005697">
    <property type="term" value="C:telomerase holoenzyme complex"/>
    <property type="evidence" value="ECO:0007669"/>
    <property type="project" value="InterPro"/>
</dbReference>
<feature type="compositionally biased region" description="Basic and acidic residues" evidence="6">
    <location>
        <begin position="303"/>
        <end position="316"/>
    </location>
</feature>
<dbReference type="GO" id="GO:0000781">
    <property type="term" value="C:chromosome, telomeric region"/>
    <property type="evidence" value="ECO:0007669"/>
    <property type="project" value="UniProtKB-SubCell"/>
</dbReference>
<dbReference type="STRING" id="1336337.A0A3N4J5L5"/>
<dbReference type="GO" id="GO:0007004">
    <property type="term" value="P:telomere maintenance via telomerase"/>
    <property type="evidence" value="ECO:0007669"/>
    <property type="project" value="InterPro"/>
</dbReference>
<evidence type="ECO:0000256" key="6">
    <source>
        <dbReference type="SAM" id="MobiDB-lite"/>
    </source>
</evidence>
<comment type="subcellular location">
    <subcellularLocation>
        <location evidence="2">Chromosome</location>
        <location evidence="2">Telomere</location>
    </subcellularLocation>
    <subcellularLocation>
        <location evidence="1">Nucleus</location>
    </subcellularLocation>
</comment>